<feature type="binding site" evidence="12">
    <location>
        <position position="276"/>
    </location>
    <ligand>
        <name>K(+)</name>
        <dbReference type="ChEBI" id="CHEBI:29103"/>
    </ligand>
</feature>
<feature type="binding site" evidence="12">
    <location>
        <position position="278"/>
    </location>
    <ligand>
        <name>K(+)</name>
        <dbReference type="ChEBI" id="CHEBI:29103"/>
    </ligand>
</feature>
<keyword evidence="10 12" id="KW-0630">Potassium</keyword>
<feature type="domain" description="Carbohydrate kinase PfkB" evidence="13">
    <location>
        <begin position="2"/>
        <end position="284"/>
    </location>
</feature>
<comment type="pathway">
    <text evidence="12">Carbohydrate metabolism; D-ribose degradation; D-ribose 5-phosphate from beta-D-ribopyranose: step 2/2.</text>
</comment>
<evidence type="ECO:0000256" key="1">
    <source>
        <dbReference type="ARBA" id="ARBA00005380"/>
    </source>
</evidence>
<comment type="subcellular location">
    <subcellularLocation>
        <location evidence="12">Cytoplasm</location>
    </subcellularLocation>
</comment>
<evidence type="ECO:0000256" key="3">
    <source>
        <dbReference type="ARBA" id="ARBA00016943"/>
    </source>
</evidence>
<dbReference type="InterPro" id="IPR029056">
    <property type="entry name" value="Ribokinase-like"/>
</dbReference>
<evidence type="ECO:0000256" key="11">
    <source>
        <dbReference type="ARBA" id="ARBA00023277"/>
    </source>
</evidence>
<feature type="binding site" evidence="12">
    <location>
        <position position="282"/>
    </location>
    <ligand>
        <name>K(+)</name>
        <dbReference type="ChEBI" id="CHEBI:29103"/>
    </ligand>
</feature>
<keyword evidence="6 12" id="KW-0547">Nucleotide-binding</keyword>
<dbReference type="InterPro" id="IPR011877">
    <property type="entry name" value="Ribokinase"/>
</dbReference>
<accession>A8F8H5</accession>
<dbReference type="OrthoDB" id="9775849at2"/>
<dbReference type="UniPathway" id="UPA00916">
    <property type="reaction ID" value="UER00889"/>
</dbReference>
<dbReference type="HOGENOM" id="CLU_027634_2_2_0"/>
<keyword evidence="11 12" id="KW-0119">Carbohydrate metabolism</keyword>
<evidence type="ECO:0000259" key="13">
    <source>
        <dbReference type="Pfam" id="PF00294"/>
    </source>
</evidence>
<feature type="binding site" evidence="12">
    <location>
        <position position="237"/>
    </location>
    <ligand>
        <name>K(+)</name>
        <dbReference type="ChEBI" id="CHEBI:29103"/>
    </ligand>
</feature>
<sequence>MIAVIGSNNVDLVLTVDHFTNPGETQSCISFERFSGGKGANQAIACKKLGATVRFLTCVGDDENGQFILQNFSENGIAEFAVKVRSPNGFAMIEVTKTGENRIIIYAGANGFLTPETVRENAPDLLEASVLLLQNEIPFQTSFEAAKLFKANGKMVIFDPAPAHGIDSSIFKFVDIITPNESELIALTQISSVREAIDRLLKSGCKNVLLKMGEKGCIFKGEYGEFYVESFKVNAVDTTAAGDIFNAAFAVGFCRFGDIYRALVFASASAAISVTRKGAQSSIPFYEEVAGFLNARGGNNFTKTDEIL</sequence>
<reference evidence="14 15" key="1">
    <citation type="submission" date="2007-08" db="EMBL/GenBank/DDBJ databases">
        <title>Complete sequence of Thermotoga lettingae TMO.</title>
        <authorList>
            <consortium name="US DOE Joint Genome Institute"/>
            <person name="Copeland A."/>
            <person name="Lucas S."/>
            <person name="Lapidus A."/>
            <person name="Barry K."/>
            <person name="Glavina del Rio T."/>
            <person name="Dalin E."/>
            <person name="Tice H."/>
            <person name="Pitluck S."/>
            <person name="Foster B."/>
            <person name="Bruce D."/>
            <person name="Schmutz J."/>
            <person name="Larimer F."/>
            <person name="Land M."/>
            <person name="Hauser L."/>
            <person name="Kyrpides N."/>
            <person name="Mikhailova N."/>
            <person name="Nelson K."/>
            <person name="Gogarten J.P."/>
            <person name="Noll K."/>
            <person name="Richardson P."/>
        </authorList>
    </citation>
    <scope>NUCLEOTIDE SEQUENCE [LARGE SCALE GENOMIC DNA]</scope>
    <source>
        <strain evidence="15">ATCC BAA-301 / DSM 14385 / NBRC 107922 / TMO</strain>
    </source>
</reference>
<dbReference type="GO" id="GO:0019303">
    <property type="term" value="P:D-ribose catabolic process"/>
    <property type="evidence" value="ECO:0007669"/>
    <property type="project" value="UniProtKB-UniRule"/>
</dbReference>
<comment type="catalytic activity">
    <reaction evidence="12">
        <text>D-ribose + ATP = D-ribose 5-phosphate + ADP + H(+)</text>
        <dbReference type="Rhea" id="RHEA:13697"/>
        <dbReference type="ChEBI" id="CHEBI:15378"/>
        <dbReference type="ChEBI" id="CHEBI:30616"/>
        <dbReference type="ChEBI" id="CHEBI:47013"/>
        <dbReference type="ChEBI" id="CHEBI:78346"/>
        <dbReference type="ChEBI" id="CHEBI:456216"/>
        <dbReference type="EC" id="2.7.1.15"/>
    </reaction>
</comment>
<keyword evidence="7 12" id="KW-0418">Kinase</keyword>
<dbReference type="GO" id="GO:0046872">
    <property type="term" value="F:metal ion binding"/>
    <property type="evidence" value="ECO:0007669"/>
    <property type="project" value="UniProtKB-KW"/>
</dbReference>
<dbReference type="GO" id="GO:0004747">
    <property type="term" value="F:ribokinase activity"/>
    <property type="evidence" value="ECO:0007669"/>
    <property type="project" value="UniProtKB-UniRule"/>
</dbReference>
<evidence type="ECO:0000313" key="15">
    <source>
        <dbReference type="Proteomes" id="UP000002016"/>
    </source>
</evidence>
<dbReference type="RefSeq" id="WP_012003935.1">
    <property type="nucleotide sequence ID" value="NC_009828.1"/>
</dbReference>
<evidence type="ECO:0000256" key="2">
    <source>
        <dbReference type="ARBA" id="ARBA00012035"/>
    </source>
</evidence>
<feature type="binding site" evidence="12">
    <location>
        <begin position="37"/>
        <end position="41"/>
    </location>
    <ligand>
        <name>substrate</name>
    </ligand>
</feature>
<feature type="binding site" evidence="12">
    <location>
        <begin position="242"/>
        <end position="243"/>
    </location>
    <ligand>
        <name>ATP</name>
        <dbReference type="ChEBI" id="CHEBI:30616"/>
    </ligand>
</feature>
<dbReference type="EC" id="2.7.1.15" evidence="2 12"/>
<evidence type="ECO:0000256" key="6">
    <source>
        <dbReference type="ARBA" id="ARBA00022741"/>
    </source>
</evidence>
<dbReference type="KEGG" id="tle:Tlet_1905"/>
<name>A8F8H5_PSELT</name>
<dbReference type="PANTHER" id="PTHR10584:SF166">
    <property type="entry name" value="RIBOKINASE"/>
    <property type="match status" value="1"/>
</dbReference>
<feature type="binding site" evidence="12">
    <location>
        <position position="239"/>
    </location>
    <ligand>
        <name>K(+)</name>
        <dbReference type="ChEBI" id="CHEBI:29103"/>
    </ligand>
</feature>
<dbReference type="GO" id="GO:0005524">
    <property type="term" value="F:ATP binding"/>
    <property type="evidence" value="ECO:0007669"/>
    <property type="project" value="UniProtKB-UniRule"/>
</dbReference>
<evidence type="ECO:0000256" key="5">
    <source>
        <dbReference type="ARBA" id="ARBA00022723"/>
    </source>
</evidence>
<dbReference type="PRINTS" id="PR00990">
    <property type="entry name" value="RIBOKINASE"/>
</dbReference>
<comment type="similarity">
    <text evidence="12">Belongs to the carbohydrate kinase PfkB family. Ribokinase subfamily.</text>
</comment>
<evidence type="ECO:0000256" key="7">
    <source>
        <dbReference type="ARBA" id="ARBA00022777"/>
    </source>
</evidence>
<comment type="subunit">
    <text evidence="12">Homodimer.</text>
</comment>
<dbReference type="InterPro" id="IPR002139">
    <property type="entry name" value="Ribo/fructo_kinase"/>
</dbReference>
<dbReference type="PROSITE" id="PS00584">
    <property type="entry name" value="PFKB_KINASES_2"/>
    <property type="match status" value="1"/>
</dbReference>
<keyword evidence="4 12" id="KW-0808">Transferase</keyword>
<evidence type="ECO:0000256" key="12">
    <source>
        <dbReference type="HAMAP-Rule" id="MF_01987"/>
    </source>
</evidence>
<feature type="binding site" evidence="12">
    <location>
        <begin position="9"/>
        <end position="11"/>
    </location>
    <ligand>
        <name>substrate</name>
    </ligand>
</feature>
<comment type="cofactor">
    <cofactor evidence="12">
        <name>Mg(2+)</name>
        <dbReference type="ChEBI" id="CHEBI:18420"/>
    </cofactor>
    <text evidence="12">Requires a divalent cation, most likely magnesium in vivo, as an electrophilic catalyst to aid phosphoryl group transfer. It is the chelate of the metal and the nucleotide that is the actual substrate.</text>
</comment>
<comment type="activity regulation">
    <text evidence="12">Activated by a monovalent cation that binds near, but not in, the active site. The most likely occupant of the site in vivo is potassium. Ion binding induces a conformational change that may alter substrate affinity.</text>
</comment>
<protein>
    <recommendedName>
        <fullName evidence="3 12">Ribokinase</fullName>
        <shortName evidence="12">RK</shortName>
        <ecNumber evidence="2 12">2.7.1.15</ecNumber>
    </recommendedName>
</protein>
<dbReference type="NCBIfam" id="TIGR02152">
    <property type="entry name" value="D_ribokin_bact"/>
    <property type="match status" value="1"/>
</dbReference>
<keyword evidence="8 12" id="KW-0067">ATP-binding</keyword>
<feature type="active site" description="Proton acceptor" evidence="12">
    <location>
        <position position="243"/>
    </location>
</feature>
<keyword evidence="5 12" id="KW-0479">Metal-binding</keyword>
<dbReference type="GO" id="GO:0005829">
    <property type="term" value="C:cytosol"/>
    <property type="evidence" value="ECO:0007669"/>
    <property type="project" value="TreeGrafter"/>
</dbReference>
<dbReference type="InterPro" id="IPR002173">
    <property type="entry name" value="Carboh/pur_kinase_PfkB_CS"/>
</dbReference>
<comment type="caution">
    <text evidence="12">Lacks conserved residue(s) required for the propagation of feature annotation.</text>
</comment>
<comment type="similarity">
    <text evidence="1">Belongs to the carbohydrate kinase pfkB family.</text>
</comment>
<dbReference type="EMBL" id="CP000812">
    <property type="protein sequence ID" value="ABV34459.1"/>
    <property type="molecule type" value="Genomic_DNA"/>
</dbReference>
<dbReference type="PANTHER" id="PTHR10584">
    <property type="entry name" value="SUGAR KINASE"/>
    <property type="match status" value="1"/>
</dbReference>
<dbReference type="SUPFAM" id="SSF53613">
    <property type="entry name" value="Ribokinase-like"/>
    <property type="match status" value="1"/>
</dbReference>
<feature type="binding site" evidence="12">
    <location>
        <position position="180"/>
    </location>
    <ligand>
        <name>ATP</name>
        <dbReference type="ChEBI" id="CHEBI:30616"/>
    </ligand>
</feature>
<evidence type="ECO:0000313" key="14">
    <source>
        <dbReference type="EMBL" id="ABV34459.1"/>
    </source>
</evidence>
<keyword evidence="15" id="KW-1185">Reference proteome</keyword>
<dbReference type="HAMAP" id="MF_01987">
    <property type="entry name" value="Ribokinase"/>
    <property type="match status" value="1"/>
</dbReference>
<dbReference type="STRING" id="416591.Tlet_1905"/>
<dbReference type="InterPro" id="IPR011611">
    <property type="entry name" value="PfkB_dom"/>
</dbReference>
<dbReference type="AlphaFoldDB" id="A8F8H5"/>
<evidence type="ECO:0000256" key="10">
    <source>
        <dbReference type="ARBA" id="ARBA00022958"/>
    </source>
</evidence>
<feature type="binding site" evidence="12">
    <location>
        <position position="136"/>
    </location>
    <ligand>
        <name>substrate</name>
    </ligand>
</feature>
<keyword evidence="9 12" id="KW-0460">Magnesium</keyword>
<evidence type="ECO:0000256" key="8">
    <source>
        <dbReference type="ARBA" id="ARBA00022840"/>
    </source>
</evidence>
<reference evidence="14 15" key="2">
    <citation type="journal article" date="2009" name="Proc. Natl. Acad. Sci. U.S.A.">
        <title>On the chimeric nature, thermophilic origin, and phylogenetic placement of the Thermotogales.</title>
        <authorList>
            <person name="Zhaxybayeva O."/>
            <person name="Swithers K.S."/>
            <person name="Lapierre P."/>
            <person name="Fournier G.P."/>
            <person name="Bickhart D.M."/>
            <person name="DeBoy R.T."/>
            <person name="Nelson K.E."/>
            <person name="Nesbo C.L."/>
            <person name="Doolittle W.F."/>
            <person name="Gogarten J.P."/>
            <person name="Noll K.M."/>
        </authorList>
    </citation>
    <scope>NUCLEOTIDE SEQUENCE [LARGE SCALE GENOMIC DNA]</scope>
    <source>
        <strain evidence="15">ATCC BAA-301 / DSM 14385 / NBRC 107922 / TMO</strain>
    </source>
</reference>
<feature type="binding site" evidence="12">
    <location>
        <begin position="211"/>
        <end position="216"/>
    </location>
    <ligand>
        <name>ATP</name>
        <dbReference type="ChEBI" id="CHEBI:30616"/>
    </ligand>
</feature>
<dbReference type="PROSITE" id="PS00583">
    <property type="entry name" value="PFKB_KINASES_1"/>
    <property type="match status" value="1"/>
</dbReference>
<comment type="function">
    <text evidence="12">Catalyzes the phosphorylation of ribose at O-5 in a reaction requiring ATP and magnesium. The resulting D-ribose-5-phosphate can then be used either for sythesis of nucleotides, histidine, and tryptophan, or as a component of the pentose phosphate pathway.</text>
</comment>
<dbReference type="Proteomes" id="UP000002016">
    <property type="component" value="Chromosome"/>
</dbReference>
<feature type="binding site" evidence="12">
    <location>
        <position position="243"/>
    </location>
    <ligand>
        <name>substrate</name>
    </ligand>
</feature>
<evidence type="ECO:0000256" key="9">
    <source>
        <dbReference type="ARBA" id="ARBA00022842"/>
    </source>
</evidence>
<dbReference type="eggNOG" id="COG0524">
    <property type="taxonomic scope" value="Bacteria"/>
</dbReference>
<dbReference type="Pfam" id="PF00294">
    <property type="entry name" value="PfkB"/>
    <property type="match status" value="1"/>
</dbReference>
<organism evidence="14 15">
    <name type="scientific">Pseudothermotoga lettingae (strain ATCC BAA-301 / DSM 14385 / NBRC 107922 / TMO)</name>
    <name type="common">Thermotoga lettingae</name>
    <dbReference type="NCBI Taxonomy" id="416591"/>
    <lineage>
        <taxon>Bacteria</taxon>
        <taxon>Thermotogati</taxon>
        <taxon>Thermotogota</taxon>
        <taxon>Thermotogae</taxon>
        <taxon>Thermotogales</taxon>
        <taxon>Thermotogaceae</taxon>
        <taxon>Pseudothermotoga</taxon>
    </lineage>
</organism>
<gene>
    <name evidence="12" type="primary">rbsK</name>
    <name evidence="14" type="ordered locus">Tlet_1905</name>
</gene>
<keyword evidence="12" id="KW-0963">Cytoplasm</keyword>
<evidence type="ECO:0000256" key="4">
    <source>
        <dbReference type="ARBA" id="ARBA00022679"/>
    </source>
</evidence>
<feature type="binding site" evidence="12">
    <location>
        <position position="273"/>
    </location>
    <ligand>
        <name>K(+)</name>
        <dbReference type="ChEBI" id="CHEBI:29103"/>
    </ligand>
</feature>
<dbReference type="Gene3D" id="3.40.1190.20">
    <property type="match status" value="1"/>
</dbReference>
<dbReference type="CDD" id="cd01174">
    <property type="entry name" value="ribokinase"/>
    <property type="match status" value="1"/>
</dbReference>
<proteinExistence type="inferred from homology"/>